<reference evidence="1" key="1">
    <citation type="journal article" date="2020" name="Stud. Mycol.">
        <title>101 Dothideomycetes genomes: a test case for predicting lifestyles and emergence of pathogens.</title>
        <authorList>
            <person name="Haridas S."/>
            <person name="Albert R."/>
            <person name="Binder M."/>
            <person name="Bloem J."/>
            <person name="Labutti K."/>
            <person name="Salamov A."/>
            <person name="Andreopoulos B."/>
            <person name="Baker S."/>
            <person name="Barry K."/>
            <person name="Bills G."/>
            <person name="Bluhm B."/>
            <person name="Cannon C."/>
            <person name="Castanera R."/>
            <person name="Culley D."/>
            <person name="Daum C."/>
            <person name="Ezra D."/>
            <person name="Gonzalez J."/>
            <person name="Henrissat B."/>
            <person name="Kuo A."/>
            <person name="Liang C."/>
            <person name="Lipzen A."/>
            <person name="Lutzoni F."/>
            <person name="Magnuson J."/>
            <person name="Mondo S."/>
            <person name="Nolan M."/>
            <person name="Ohm R."/>
            <person name="Pangilinan J."/>
            <person name="Park H.-J."/>
            <person name="Ramirez L."/>
            <person name="Alfaro M."/>
            <person name="Sun H."/>
            <person name="Tritt A."/>
            <person name="Yoshinaga Y."/>
            <person name="Zwiers L.-H."/>
            <person name="Turgeon B."/>
            <person name="Goodwin S."/>
            <person name="Spatafora J."/>
            <person name="Crous P."/>
            <person name="Grigoriev I."/>
        </authorList>
    </citation>
    <scope>NUCLEOTIDE SEQUENCE</scope>
    <source>
        <strain evidence="1">CBS 207.26</strain>
    </source>
</reference>
<dbReference type="GO" id="GO:0003676">
    <property type="term" value="F:nucleic acid binding"/>
    <property type="evidence" value="ECO:0007669"/>
    <property type="project" value="InterPro"/>
</dbReference>
<evidence type="ECO:0008006" key="3">
    <source>
        <dbReference type="Google" id="ProtNLM"/>
    </source>
</evidence>
<organism evidence="1 2">
    <name type="scientific">Zopfia rhizophila CBS 207.26</name>
    <dbReference type="NCBI Taxonomy" id="1314779"/>
    <lineage>
        <taxon>Eukaryota</taxon>
        <taxon>Fungi</taxon>
        <taxon>Dikarya</taxon>
        <taxon>Ascomycota</taxon>
        <taxon>Pezizomycotina</taxon>
        <taxon>Dothideomycetes</taxon>
        <taxon>Dothideomycetes incertae sedis</taxon>
        <taxon>Zopfiaceae</taxon>
        <taxon>Zopfia</taxon>
    </lineage>
</organism>
<proteinExistence type="predicted"/>
<dbReference type="AlphaFoldDB" id="A0A6A6E130"/>
<dbReference type="Proteomes" id="UP000800200">
    <property type="component" value="Unassembled WGS sequence"/>
</dbReference>
<feature type="non-terminal residue" evidence="1">
    <location>
        <position position="1"/>
    </location>
</feature>
<evidence type="ECO:0000313" key="1">
    <source>
        <dbReference type="EMBL" id="KAF2184933.1"/>
    </source>
</evidence>
<protein>
    <recommendedName>
        <fullName evidence="3">Transposase Tc1-like domain-containing protein</fullName>
    </recommendedName>
</protein>
<dbReference type="EMBL" id="ML994636">
    <property type="protein sequence ID" value="KAF2184933.1"/>
    <property type="molecule type" value="Genomic_DNA"/>
</dbReference>
<evidence type="ECO:0000313" key="2">
    <source>
        <dbReference type="Proteomes" id="UP000800200"/>
    </source>
</evidence>
<dbReference type="InterPro" id="IPR036397">
    <property type="entry name" value="RNaseH_sf"/>
</dbReference>
<keyword evidence="2" id="KW-1185">Reference proteome</keyword>
<dbReference type="OrthoDB" id="3792338at2759"/>
<gene>
    <name evidence="1" type="ORF">K469DRAFT_578644</name>
</gene>
<name>A0A6A6E130_9PEZI</name>
<dbReference type="Gene3D" id="3.30.420.10">
    <property type="entry name" value="Ribonuclease H-like superfamily/Ribonuclease H"/>
    <property type="match status" value="1"/>
</dbReference>
<accession>A0A6A6E130</accession>
<sequence>LIARATQDRWHQRKPFKEIALLEGISTCKRSLYRAFEKEGYFRCIATEKPLNAPEQREARLKWAYSHLEWTPEMWAAVIWTDEASIRIEGGQIFVTRSVEEKYDIDCCVPKFRGYSSWMIHGSISHGYKGPLVVFEKDWSTELGYKTKTINGDVYRTYMS</sequence>